<dbReference type="PROSITE" id="PS50889">
    <property type="entry name" value="S4"/>
    <property type="match status" value="1"/>
</dbReference>
<reference evidence="7 8" key="1">
    <citation type="submission" date="2019-09" db="EMBL/GenBank/DDBJ databases">
        <title>Wenzhouxiangella sp. Genome sequencing and assembly.</title>
        <authorList>
            <person name="Zhang R."/>
        </authorList>
    </citation>
    <scope>NUCLEOTIDE SEQUENCE [LARGE SCALE GENOMIC DNA]</scope>
    <source>
        <strain evidence="7 8">W260</strain>
    </source>
</reference>
<dbReference type="SUPFAM" id="SSF55174">
    <property type="entry name" value="Alpha-L RNA-binding motif"/>
    <property type="match status" value="1"/>
</dbReference>
<protein>
    <recommendedName>
        <fullName evidence="4">Heat shock protein 15</fullName>
    </recommendedName>
</protein>
<organism evidence="7 8">
    <name type="scientific">Marinihelvus fidelis</name>
    <dbReference type="NCBI Taxonomy" id="2613842"/>
    <lineage>
        <taxon>Bacteria</taxon>
        <taxon>Pseudomonadati</taxon>
        <taxon>Pseudomonadota</taxon>
        <taxon>Gammaproteobacteria</taxon>
        <taxon>Chromatiales</taxon>
        <taxon>Wenzhouxiangellaceae</taxon>
        <taxon>Marinihelvus</taxon>
    </lineage>
</organism>
<feature type="region of interest" description="Disordered" evidence="5">
    <location>
        <begin position="97"/>
        <end position="128"/>
    </location>
</feature>
<evidence type="ECO:0000256" key="1">
    <source>
        <dbReference type="ARBA" id="ARBA00008396"/>
    </source>
</evidence>
<gene>
    <name evidence="7" type="ORF">F3N42_06905</name>
</gene>
<dbReference type="InterPro" id="IPR036986">
    <property type="entry name" value="S4_RNA-bd_sf"/>
</dbReference>
<feature type="compositionally biased region" description="Basic and acidic residues" evidence="5">
    <location>
        <begin position="97"/>
        <end position="110"/>
    </location>
</feature>
<evidence type="ECO:0000256" key="5">
    <source>
        <dbReference type="SAM" id="MobiDB-lite"/>
    </source>
</evidence>
<comment type="similarity">
    <text evidence="1 4">Belongs to the HSP15 family.</text>
</comment>
<comment type="caution">
    <text evidence="7">The sequence shown here is derived from an EMBL/GenBank/DDBJ whole genome shotgun (WGS) entry which is preliminary data.</text>
</comment>
<dbReference type="CDD" id="cd00165">
    <property type="entry name" value="S4"/>
    <property type="match status" value="1"/>
</dbReference>
<evidence type="ECO:0000256" key="2">
    <source>
        <dbReference type="ARBA" id="ARBA00022884"/>
    </source>
</evidence>
<dbReference type="Proteomes" id="UP000325372">
    <property type="component" value="Unassembled WGS sequence"/>
</dbReference>
<dbReference type="EMBL" id="VYXP01000004">
    <property type="protein sequence ID" value="KAA9131899.1"/>
    <property type="molecule type" value="Genomic_DNA"/>
</dbReference>
<dbReference type="Pfam" id="PF01479">
    <property type="entry name" value="S4"/>
    <property type="match status" value="1"/>
</dbReference>
<dbReference type="Gene3D" id="3.10.290.10">
    <property type="entry name" value="RNA-binding S4 domain"/>
    <property type="match status" value="1"/>
</dbReference>
<evidence type="ECO:0000313" key="7">
    <source>
        <dbReference type="EMBL" id="KAA9131899.1"/>
    </source>
</evidence>
<dbReference type="RefSeq" id="WP_150863689.1">
    <property type="nucleotide sequence ID" value="NZ_VYXP01000004.1"/>
</dbReference>
<dbReference type="GO" id="GO:0043023">
    <property type="term" value="F:ribosomal large subunit binding"/>
    <property type="evidence" value="ECO:0007669"/>
    <property type="project" value="InterPro"/>
</dbReference>
<sequence>MSVRLDKWLWAARFFKTRALARAAVQGGKVHLNGARVKPARTLSAGDELRVQRGEESLTLHVLELSDRRGPASVAQALYQETPESLQRREALATERKLQREAHAGRERRPDKRQRRQIIKFRKGSDET</sequence>
<dbReference type="AlphaFoldDB" id="A0A5N0TF65"/>
<feature type="compositionally biased region" description="Basic residues" evidence="5">
    <location>
        <begin position="111"/>
        <end position="122"/>
    </location>
</feature>
<dbReference type="GO" id="GO:0034605">
    <property type="term" value="P:cellular response to heat"/>
    <property type="evidence" value="ECO:0007669"/>
    <property type="project" value="InterPro"/>
</dbReference>
<evidence type="ECO:0000256" key="4">
    <source>
        <dbReference type="PIRNR" id="PIRNR016821"/>
    </source>
</evidence>
<keyword evidence="3 4" id="KW-0238">DNA-binding</keyword>
<keyword evidence="8" id="KW-1185">Reference proteome</keyword>
<dbReference type="GO" id="GO:0003727">
    <property type="term" value="F:single-stranded RNA binding"/>
    <property type="evidence" value="ECO:0007669"/>
    <property type="project" value="InterPro"/>
</dbReference>
<evidence type="ECO:0000259" key="6">
    <source>
        <dbReference type="SMART" id="SM00363"/>
    </source>
</evidence>
<evidence type="ECO:0000313" key="8">
    <source>
        <dbReference type="Proteomes" id="UP000325372"/>
    </source>
</evidence>
<keyword evidence="2 4" id="KW-0694">RNA-binding</keyword>
<dbReference type="InterPro" id="IPR025708">
    <property type="entry name" value="HSP15"/>
</dbReference>
<dbReference type="GO" id="GO:0003677">
    <property type="term" value="F:DNA binding"/>
    <property type="evidence" value="ECO:0007669"/>
    <property type="project" value="UniProtKB-KW"/>
</dbReference>
<dbReference type="PIRSF" id="PIRSF016821">
    <property type="entry name" value="HSP15"/>
    <property type="match status" value="1"/>
</dbReference>
<feature type="domain" description="RNA-binding S4" evidence="6">
    <location>
        <begin position="3"/>
        <end position="64"/>
    </location>
</feature>
<dbReference type="InterPro" id="IPR002942">
    <property type="entry name" value="S4_RNA-bd"/>
</dbReference>
<dbReference type="SMART" id="SM00363">
    <property type="entry name" value="S4"/>
    <property type="match status" value="1"/>
</dbReference>
<accession>A0A5N0TF65</accession>
<name>A0A5N0TF65_9GAMM</name>
<evidence type="ECO:0000256" key="3">
    <source>
        <dbReference type="ARBA" id="ARBA00023125"/>
    </source>
</evidence>
<proteinExistence type="inferred from homology"/>